<dbReference type="Proteomes" id="UP001196068">
    <property type="component" value="Unassembled WGS sequence"/>
</dbReference>
<sequence>MLNVQPWPLIARFAAREAAFATRFTAGSRARLVLYEFIRFGVKQGWACLFGALMLAAILGTHLFWPRGAPLARYDALLLAGLAIQAGLLAFRLETPGEAKIVLVFHAVGTAMEVFKTAMGSWSYPEPSLLRLGGVPLFTGFMYAAVGSYIARAWRLFDFRFSHHPPGWAVLGLALAIYANFFSHHYALDARWLLFAITALLFGRCWVHFRVWRRHRRMPLLLGFFLVAIFIYAAENLGTFAGAWLYPAQRGGWVPVAPEKFGSWFLLMIISYALVFALHRAEGRLVSVPRLRRG</sequence>
<accession>A0AAF1K5E9</accession>
<organism evidence="2 3">
    <name type="scientific">Plastoroseomonas arctica</name>
    <dbReference type="NCBI Taxonomy" id="1509237"/>
    <lineage>
        <taxon>Bacteria</taxon>
        <taxon>Pseudomonadati</taxon>
        <taxon>Pseudomonadota</taxon>
        <taxon>Alphaproteobacteria</taxon>
        <taxon>Acetobacterales</taxon>
        <taxon>Acetobacteraceae</taxon>
        <taxon>Plastoroseomonas</taxon>
    </lineage>
</organism>
<gene>
    <name evidence="2" type="ORF">GXW79_15315</name>
</gene>
<comment type="caution">
    <text evidence="2">The sequence shown here is derived from an EMBL/GenBank/DDBJ whole genome shotgun (WGS) entry which is preliminary data.</text>
</comment>
<reference evidence="2" key="2">
    <citation type="journal article" date="2021" name="Syst. Appl. Microbiol.">
        <title>Roseomonas hellenica sp. nov., isolated from roots of wild-growing Alkanna tinctoria.</title>
        <authorList>
            <person name="Rat A."/>
            <person name="Naranjo H.D."/>
            <person name="Lebbe L."/>
            <person name="Cnockaert M."/>
            <person name="Krigas N."/>
            <person name="Grigoriadou K."/>
            <person name="Maloupa E."/>
            <person name="Willems A."/>
        </authorList>
    </citation>
    <scope>NUCLEOTIDE SEQUENCE</scope>
    <source>
        <strain evidence="2">LMG 28251</strain>
    </source>
</reference>
<dbReference type="EMBL" id="JAAEDH010000018">
    <property type="protein sequence ID" value="MBR0656450.1"/>
    <property type="molecule type" value="Genomic_DNA"/>
</dbReference>
<keyword evidence="1" id="KW-1133">Transmembrane helix</keyword>
<reference evidence="2" key="1">
    <citation type="submission" date="2020-01" db="EMBL/GenBank/DDBJ databases">
        <authorList>
            <person name="Rat A."/>
        </authorList>
    </citation>
    <scope>NUCLEOTIDE SEQUENCE</scope>
    <source>
        <strain evidence="2">LMG 28251</strain>
    </source>
</reference>
<dbReference type="RefSeq" id="WP_211875312.1">
    <property type="nucleotide sequence ID" value="NZ_JAAEDH010000018.1"/>
</dbReference>
<dbReference type="PIRSF" id="PIRSF009141">
    <property type="entry name" value="UCP009141"/>
    <property type="match status" value="1"/>
</dbReference>
<keyword evidence="3" id="KW-1185">Reference proteome</keyword>
<dbReference type="AlphaFoldDB" id="A0AAF1K5E9"/>
<feature type="transmembrane region" description="Helical" evidence="1">
    <location>
        <begin position="166"/>
        <end position="186"/>
    </location>
</feature>
<name>A0AAF1K5E9_9PROT</name>
<keyword evidence="1" id="KW-0812">Transmembrane</keyword>
<protein>
    <submittedName>
        <fullName evidence="2">DUF817 domain-containing protein</fullName>
    </submittedName>
</protein>
<feature type="transmembrane region" description="Helical" evidence="1">
    <location>
        <begin position="192"/>
        <end position="209"/>
    </location>
</feature>
<evidence type="ECO:0000313" key="2">
    <source>
        <dbReference type="EMBL" id="MBR0656450.1"/>
    </source>
</evidence>
<evidence type="ECO:0000256" key="1">
    <source>
        <dbReference type="SAM" id="Phobius"/>
    </source>
</evidence>
<keyword evidence="1" id="KW-0472">Membrane</keyword>
<proteinExistence type="predicted"/>
<feature type="transmembrane region" description="Helical" evidence="1">
    <location>
        <begin position="46"/>
        <end position="65"/>
    </location>
</feature>
<evidence type="ECO:0000313" key="3">
    <source>
        <dbReference type="Proteomes" id="UP001196068"/>
    </source>
</evidence>
<feature type="transmembrane region" description="Helical" evidence="1">
    <location>
        <begin position="134"/>
        <end position="154"/>
    </location>
</feature>
<dbReference type="InterPro" id="IPR008535">
    <property type="entry name" value="DUF817"/>
</dbReference>
<feature type="transmembrane region" description="Helical" evidence="1">
    <location>
        <begin position="261"/>
        <end position="278"/>
    </location>
</feature>
<feature type="transmembrane region" description="Helical" evidence="1">
    <location>
        <begin position="221"/>
        <end position="246"/>
    </location>
</feature>
<dbReference type="Pfam" id="PF05675">
    <property type="entry name" value="DUF817"/>
    <property type="match status" value="1"/>
</dbReference>